<name>A0A553P4Z4_TIGCA</name>
<dbReference type="GO" id="GO:0031267">
    <property type="term" value="F:small GTPase binding"/>
    <property type="evidence" value="ECO:0007669"/>
    <property type="project" value="TreeGrafter"/>
</dbReference>
<feature type="domain" description="KNTC1 third ARM-repeats" evidence="3">
    <location>
        <begin position="1250"/>
        <end position="1456"/>
    </location>
</feature>
<dbReference type="PANTHER" id="PTHR15688:SF1">
    <property type="entry name" value="KINETOCHORE-ASSOCIATED PROTEIN 1"/>
    <property type="match status" value="1"/>
</dbReference>
<organism evidence="6 7">
    <name type="scientific">Tigriopus californicus</name>
    <name type="common">Marine copepod</name>
    <dbReference type="NCBI Taxonomy" id="6832"/>
    <lineage>
        <taxon>Eukaryota</taxon>
        <taxon>Metazoa</taxon>
        <taxon>Ecdysozoa</taxon>
        <taxon>Arthropoda</taxon>
        <taxon>Crustacea</taxon>
        <taxon>Multicrustacea</taxon>
        <taxon>Hexanauplia</taxon>
        <taxon>Copepoda</taxon>
        <taxon>Harpacticoida</taxon>
        <taxon>Harpacticidae</taxon>
        <taxon>Tigriopus</taxon>
    </lineage>
</organism>
<dbReference type="Pfam" id="PF24515">
    <property type="entry name" value="ARM_KNTC1_3rd"/>
    <property type="match status" value="1"/>
</dbReference>
<dbReference type="GO" id="GO:0000070">
    <property type="term" value="P:mitotic sister chromatid segregation"/>
    <property type="evidence" value="ECO:0007669"/>
    <property type="project" value="TreeGrafter"/>
</dbReference>
<dbReference type="Pfam" id="PF10493">
    <property type="entry name" value="Rod_C"/>
    <property type="match status" value="1"/>
</dbReference>
<dbReference type="OrthoDB" id="343783at2759"/>
<dbReference type="Proteomes" id="UP000318571">
    <property type="component" value="Chromosome 7"/>
</dbReference>
<proteinExistence type="predicted"/>
<dbReference type="STRING" id="6832.A0A553P4Z4"/>
<dbReference type="GO" id="GO:0005737">
    <property type="term" value="C:cytoplasm"/>
    <property type="evidence" value="ECO:0007669"/>
    <property type="project" value="TreeGrafter"/>
</dbReference>
<dbReference type="Pfam" id="PF24516">
    <property type="entry name" value="ARM_KNTC1_2nd"/>
    <property type="match status" value="1"/>
</dbReference>
<dbReference type="GO" id="GO:1903394">
    <property type="term" value="P:protein localization to kinetochore involved in kinetochore assembly"/>
    <property type="evidence" value="ECO:0007669"/>
    <property type="project" value="TreeGrafter"/>
</dbReference>
<dbReference type="InterPro" id="IPR055403">
    <property type="entry name" value="ARM_KNTC1_1st"/>
</dbReference>
<dbReference type="Pfam" id="PF24506">
    <property type="entry name" value="KNTC1_N"/>
    <property type="match status" value="1"/>
</dbReference>
<dbReference type="InterPro" id="IPR019527">
    <property type="entry name" value="RZZ-complex_KNTC1/ROD_C"/>
</dbReference>
<dbReference type="GO" id="GO:0005828">
    <property type="term" value="C:kinetochore microtubule"/>
    <property type="evidence" value="ECO:0007669"/>
    <property type="project" value="TreeGrafter"/>
</dbReference>
<protein>
    <submittedName>
        <fullName evidence="6">Uncharacterized protein</fullName>
    </submittedName>
</protein>
<evidence type="ECO:0000259" key="4">
    <source>
        <dbReference type="Pfam" id="PF24516"/>
    </source>
</evidence>
<evidence type="ECO:0000259" key="2">
    <source>
        <dbReference type="Pfam" id="PF24506"/>
    </source>
</evidence>
<evidence type="ECO:0000259" key="5">
    <source>
        <dbReference type="Pfam" id="PF24520"/>
    </source>
</evidence>
<keyword evidence="7" id="KW-1185">Reference proteome</keyword>
<evidence type="ECO:0000259" key="3">
    <source>
        <dbReference type="Pfam" id="PF24515"/>
    </source>
</evidence>
<evidence type="ECO:0000313" key="6">
    <source>
        <dbReference type="EMBL" id="TRY72764.1"/>
    </source>
</evidence>
<feature type="domain" description="KNTC1 N-terminal" evidence="2">
    <location>
        <begin position="29"/>
        <end position="383"/>
    </location>
</feature>
<dbReference type="InterPro" id="IPR052802">
    <property type="entry name" value="KNTC1"/>
</dbReference>
<dbReference type="PANTHER" id="PTHR15688">
    <property type="entry name" value="KINETOCHORE-ASSOCIATED PROTEIN 1"/>
    <property type="match status" value="1"/>
</dbReference>
<dbReference type="OMA" id="FYELYLC"/>
<sequence length="2025" mass="230452">MWSVLCTDFDPEEETANFGVTRAALQSRGGELYDVVTFATLEPKGVPERPPKVVSRCNESQILALALEQCLHVIQPDSTADSTPHPSFSVIFAAPIHALAWSPCQRFVVAGLEAGRVQMVHVPTQMPLPPFDLGIEAEDKENERLQSHVCLECHATPSAKNGAMNLSVVLNTGWICKMKALDLDSLHKAILSQDMESMKSFQSQLAVEVLPLMDQELTQSLSSQEFRITASFEHLTKTDVGSLPMDYLDQAPSFVQQLKMSRVLRNVLFSLDNHGQMHMTCLHTLITLQVWSEEQVLDFVLIEDEGDLKIKILMFIQSMDKTGEYLLQMREHPSFELLYELPVSKVTHLIDCSMNQESPMFIEGTFIEGSDVISFLRMRGICESVLEARLHRLIRRNKFDEAFKFAHNFKLPVQDVHQAKISWLLEQLSPWRETTLDESEASLLLTDLKETLSKLTDLDFIVQCCINAALRNLNDVEELLKLARNIIQSNVGKEMNIQLMITVSRTLQRLETFNMALDGAGAEEWMAFLRADLFQMFLNSVRECKLEQSLIIWNRHKPEFSKSFDSEHVVMCLEMIPRTWSVEDRLHWLNYVLPDCLQMCPEALGEIASWAYRTTLVYEMESRREWPDNGLQFAGGILNTLCFSSDVDQETNLKAVKAQLVLNCQRSNPKSELSNLIGLNDLLKDLRTLHKRHRLRVKVQDFSSPDKMYVISLLLDWLTSQEEIQSLVETFLIEYITRFNLSPSDVFSTYLSELIRTTEFSWHWHFGETPWESKASALIPHIESIERRARVILEIAKCAPVPWSANIQRICDSGTSLAHPLSNEILEQSKMIGLKLILRKYDCRTLGLTGFRLIRLFQLMIKSKGEEGFKDALEITNFSVDAVEADSYRIYIKHLLIEGNDSKEALKVFKTLYGLQPEDCRKSAEILMNWAELLFTHRYSHFQESITSFLYGMIGVLELKMNSDLGTRVTKLKKRLQLFQEFQIKGTLTDPTPIRHYMEVKVTNNMTSRDLSQLYKEVLRLAELTDLGLGMLLKLLLEVLSKSAKSELAVQLALGLHQSSSRGGNQNFVSHIKSMILLMNSHLDGSENNDELPAILRKLAGSCLISCHPRDLAKVAYIARWQYFIERIQQQMHRNLSLAKLNQAQKILPGEKLVVFFRDKGLPLDKTIYTTIDACLQILDSDILSSVVAVKDLSSFGAKLCTQLHNMGHHDLSLALRLLIGDLLLQLAVQANDQDLVQTVIQGHVTSFQVKALLPKVLSEKRPDFILALTYLLGNAKAKSLMDLAHVNSNFGIEYNKLAALAQLGHEFSRLWNLVSPLENFQSLLVKATWGRFATDHGIQFKDCFAGGKSELTSMLKTFAIKPAISLENIVRYCRAFDINLSSSMVTYIRVSLANLEPTICKIQKKVMKPSNFDEVIERVERALCYLESGDECLALLSELFDEVNPYNYEVLGFVIEKLQYLPTIATVRDDKQCDMILRSSQCLGFLLQNNRVGELTETEIDKWYEHRNGTITPISQFRLPFTWLITLKSKEKFKILRNEFQLTNYSLWSKIANVLKLKTDTICMQTVQNAIGAISNSQEILDSDLEWKLHLKHDTTMTSIHACLSSMEDPVKATSCAHWVVNHLPGGADKLLAAEGSQLIAKNWFEETGEQAAEQGFVLATNTLLRLKVTNTLYKYGLNSKQYLDLATHGSGIDIIFKLFEDPSIVDRSKVAGGRFPDINLAAQEIADIYDENIQRIKYDLFDQWLPETHSQEDQANFDETITNFRLVFNKSDCGSRTSINEDNFHRCVYLAQGDNEEVLNYLLNKGFSKTRNVHTMHKFRSLKCLLAVGNESSIEACTSMKYEQVRTHMQNLYFLARLESLNLSYDEETFQEADKAALVESVLRSCSHNSNGILLLVELCIHFDIYPANLWISLLEHMEQLGMNAALTSVLLELNHQPHLWHFPAFASAWNSLILRPFQEAANPPVNEETVLKCEKSFNLISCCPIANSLDLETVRALCSRLQLQCLLTKYSFLFHHENRAGT</sequence>
<feature type="domain" description="KNTC1 first ARM-repeats" evidence="5">
    <location>
        <begin position="392"/>
        <end position="631"/>
    </location>
</feature>
<feature type="domain" description="KNTC1 second ARM-repeats" evidence="4">
    <location>
        <begin position="749"/>
        <end position="912"/>
    </location>
</feature>
<dbReference type="InterPro" id="IPR055404">
    <property type="entry name" value="ARM_KNTC1_2nd"/>
</dbReference>
<evidence type="ECO:0000259" key="1">
    <source>
        <dbReference type="Pfam" id="PF10493"/>
    </source>
</evidence>
<dbReference type="InterPro" id="IPR055402">
    <property type="entry name" value="KNTC1_N"/>
</dbReference>
<comment type="caution">
    <text evidence="6">The sequence shown here is derived from an EMBL/GenBank/DDBJ whole genome shotgun (WGS) entry which is preliminary data.</text>
</comment>
<dbReference type="EMBL" id="VCGU01000008">
    <property type="protein sequence ID" value="TRY72764.1"/>
    <property type="molecule type" value="Genomic_DNA"/>
</dbReference>
<dbReference type="Pfam" id="PF24520">
    <property type="entry name" value="ARM_KNTC1_1st"/>
    <property type="match status" value="1"/>
</dbReference>
<reference evidence="6 7" key="1">
    <citation type="journal article" date="2018" name="Nat. Ecol. Evol.">
        <title>Genomic signatures of mitonuclear coevolution across populations of Tigriopus californicus.</title>
        <authorList>
            <person name="Barreto F.S."/>
            <person name="Watson E.T."/>
            <person name="Lima T.G."/>
            <person name="Willett C.S."/>
            <person name="Edmands S."/>
            <person name="Li W."/>
            <person name="Burton R.S."/>
        </authorList>
    </citation>
    <scope>NUCLEOTIDE SEQUENCE [LARGE SCALE GENOMIC DNA]</scope>
    <source>
        <strain evidence="6 7">San Diego</strain>
    </source>
</reference>
<evidence type="ECO:0000313" key="7">
    <source>
        <dbReference type="Proteomes" id="UP000318571"/>
    </source>
</evidence>
<accession>A0A553P4Z4</accession>
<dbReference type="GO" id="GO:0007094">
    <property type="term" value="P:mitotic spindle assembly checkpoint signaling"/>
    <property type="evidence" value="ECO:0007669"/>
    <property type="project" value="TreeGrafter"/>
</dbReference>
<dbReference type="InterPro" id="IPR055405">
    <property type="entry name" value="ARM_KNTC1_3rd"/>
</dbReference>
<gene>
    <name evidence="6" type="ORF">TCAL_00185</name>
</gene>
<dbReference type="GO" id="GO:1990423">
    <property type="term" value="C:RZZ complex"/>
    <property type="evidence" value="ECO:0007669"/>
    <property type="project" value="TreeGrafter"/>
</dbReference>
<feature type="domain" description="RZZ complex subunit KNTC1/ROD C-terminal" evidence="1">
    <location>
        <begin position="1512"/>
        <end position="2009"/>
    </location>
</feature>